<reference evidence="10 11" key="1">
    <citation type="submission" date="2024-05" db="EMBL/GenBank/DDBJ databases">
        <authorList>
            <person name="Wallberg A."/>
        </authorList>
    </citation>
    <scope>NUCLEOTIDE SEQUENCE [LARGE SCALE GENOMIC DNA]</scope>
</reference>
<evidence type="ECO:0000256" key="4">
    <source>
        <dbReference type="ARBA" id="ARBA00022807"/>
    </source>
</evidence>
<dbReference type="SMART" id="SM00848">
    <property type="entry name" value="Inhibitor_I29"/>
    <property type="match status" value="1"/>
</dbReference>
<dbReference type="SUPFAM" id="SSF54001">
    <property type="entry name" value="Cysteine proteinases"/>
    <property type="match status" value="1"/>
</dbReference>
<comment type="similarity">
    <text evidence="1">Belongs to the peptidase C1 family.</text>
</comment>
<evidence type="ECO:0000259" key="8">
    <source>
        <dbReference type="SMART" id="SM00645"/>
    </source>
</evidence>
<evidence type="ECO:0000313" key="11">
    <source>
        <dbReference type="Proteomes" id="UP001497623"/>
    </source>
</evidence>
<dbReference type="AlphaFoldDB" id="A0AAV2RRP2"/>
<dbReference type="PANTHER" id="PTHR12411">
    <property type="entry name" value="CYSTEINE PROTEASE FAMILY C1-RELATED"/>
    <property type="match status" value="1"/>
</dbReference>
<keyword evidence="7" id="KW-0732">Signal</keyword>
<dbReference type="InterPro" id="IPR039417">
    <property type="entry name" value="Peptidase_C1A_papain-like"/>
</dbReference>
<keyword evidence="5" id="KW-0865">Zymogen</keyword>
<feature type="signal peptide" evidence="7">
    <location>
        <begin position="1"/>
        <end position="21"/>
    </location>
</feature>
<dbReference type="Pfam" id="PF08246">
    <property type="entry name" value="Inhibitor_I29"/>
    <property type="match status" value="1"/>
</dbReference>
<keyword evidence="3" id="KW-0378">Hydrolase</keyword>
<evidence type="ECO:0000256" key="7">
    <source>
        <dbReference type="SAM" id="SignalP"/>
    </source>
</evidence>
<keyword evidence="4" id="KW-0788">Thiol protease</keyword>
<dbReference type="GO" id="GO:0008234">
    <property type="term" value="F:cysteine-type peptidase activity"/>
    <property type="evidence" value="ECO:0007669"/>
    <property type="project" value="UniProtKB-KW"/>
</dbReference>
<gene>
    <name evidence="10" type="ORF">MNOR_LOCUS26824</name>
</gene>
<sequence length="269" mass="29908">MRTLTTISLVLVGLSLAQTAALHETHHEWNEFKSTHSKKYISEEEEQSRFAIFLDNKRIIAEHNALYEAGDISWEVGMNAFGDLTEAEFKAAYTGQVLPRDKRTRDESCTYYSGNVNPPKAYDWRDHGAVTEVKDQGICGSCWSFAATGTMEGQYHKGNGELVSFSEQNLLDCAPNHGCNGGGRPDNALKYAHRSGVNTESDYPYVMSQQSCWQSSNDPTYHCSGCIYTQVGDEHELKMALADEGPVSIAIDASPLHFQFYKSGIIDDP</sequence>
<dbReference type="InterPro" id="IPR013201">
    <property type="entry name" value="Prot_inhib_I29"/>
</dbReference>
<dbReference type="InterPro" id="IPR013128">
    <property type="entry name" value="Peptidase_C1A"/>
</dbReference>
<dbReference type="Proteomes" id="UP001497623">
    <property type="component" value="Unassembled WGS sequence"/>
</dbReference>
<keyword evidence="11" id="KW-1185">Reference proteome</keyword>
<feature type="domain" description="Peptidase C1A papain C-terminal" evidence="8">
    <location>
        <begin position="118"/>
        <end position="269"/>
    </location>
</feature>
<evidence type="ECO:0000313" key="10">
    <source>
        <dbReference type="EMBL" id="CAL4131717.1"/>
    </source>
</evidence>
<evidence type="ECO:0000256" key="6">
    <source>
        <dbReference type="ARBA" id="ARBA00023157"/>
    </source>
</evidence>
<evidence type="ECO:0008006" key="12">
    <source>
        <dbReference type="Google" id="ProtNLM"/>
    </source>
</evidence>
<feature type="non-terminal residue" evidence="10">
    <location>
        <position position="269"/>
    </location>
</feature>
<evidence type="ECO:0000256" key="1">
    <source>
        <dbReference type="ARBA" id="ARBA00008455"/>
    </source>
</evidence>
<keyword evidence="2" id="KW-0645">Protease</keyword>
<evidence type="ECO:0000256" key="5">
    <source>
        <dbReference type="ARBA" id="ARBA00023145"/>
    </source>
</evidence>
<feature type="chain" id="PRO_5043539499" description="Cathepsin L" evidence="7">
    <location>
        <begin position="22"/>
        <end position="269"/>
    </location>
</feature>
<dbReference type="GO" id="GO:0006508">
    <property type="term" value="P:proteolysis"/>
    <property type="evidence" value="ECO:0007669"/>
    <property type="project" value="UniProtKB-KW"/>
</dbReference>
<dbReference type="Pfam" id="PF00112">
    <property type="entry name" value="Peptidase_C1"/>
    <property type="match status" value="1"/>
</dbReference>
<feature type="domain" description="Cathepsin propeptide inhibitor" evidence="9">
    <location>
        <begin position="29"/>
        <end position="89"/>
    </location>
</feature>
<dbReference type="InterPro" id="IPR000668">
    <property type="entry name" value="Peptidase_C1A_C"/>
</dbReference>
<name>A0AAV2RRP2_MEGNR</name>
<evidence type="ECO:0000256" key="3">
    <source>
        <dbReference type="ARBA" id="ARBA00022801"/>
    </source>
</evidence>
<dbReference type="EMBL" id="CAXKWB010027302">
    <property type="protein sequence ID" value="CAL4131717.1"/>
    <property type="molecule type" value="Genomic_DNA"/>
</dbReference>
<dbReference type="PROSITE" id="PS00139">
    <property type="entry name" value="THIOL_PROTEASE_CYS"/>
    <property type="match status" value="1"/>
</dbReference>
<dbReference type="CDD" id="cd02248">
    <property type="entry name" value="Peptidase_C1A"/>
    <property type="match status" value="1"/>
</dbReference>
<dbReference type="InterPro" id="IPR038765">
    <property type="entry name" value="Papain-like_cys_pep_sf"/>
</dbReference>
<dbReference type="InterPro" id="IPR000169">
    <property type="entry name" value="Pept_cys_AS"/>
</dbReference>
<proteinExistence type="inferred from homology"/>
<dbReference type="Gene3D" id="3.90.70.10">
    <property type="entry name" value="Cysteine proteinases"/>
    <property type="match status" value="1"/>
</dbReference>
<evidence type="ECO:0000259" key="9">
    <source>
        <dbReference type="SMART" id="SM00848"/>
    </source>
</evidence>
<accession>A0AAV2RRP2</accession>
<evidence type="ECO:0000256" key="2">
    <source>
        <dbReference type="ARBA" id="ARBA00022670"/>
    </source>
</evidence>
<keyword evidence="6" id="KW-1015">Disulfide bond</keyword>
<protein>
    <recommendedName>
        <fullName evidence="12">Cathepsin L</fullName>
    </recommendedName>
</protein>
<dbReference type="SMART" id="SM00645">
    <property type="entry name" value="Pept_C1"/>
    <property type="match status" value="1"/>
</dbReference>
<organism evidence="10 11">
    <name type="scientific">Meganyctiphanes norvegica</name>
    <name type="common">Northern krill</name>
    <name type="synonym">Thysanopoda norvegica</name>
    <dbReference type="NCBI Taxonomy" id="48144"/>
    <lineage>
        <taxon>Eukaryota</taxon>
        <taxon>Metazoa</taxon>
        <taxon>Ecdysozoa</taxon>
        <taxon>Arthropoda</taxon>
        <taxon>Crustacea</taxon>
        <taxon>Multicrustacea</taxon>
        <taxon>Malacostraca</taxon>
        <taxon>Eumalacostraca</taxon>
        <taxon>Eucarida</taxon>
        <taxon>Euphausiacea</taxon>
        <taxon>Euphausiidae</taxon>
        <taxon>Meganyctiphanes</taxon>
    </lineage>
</organism>
<comment type="caution">
    <text evidence="10">The sequence shown here is derived from an EMBL/GenBank/DDBJ whole genome shotgun (WGS) entry which is preliminary data.</text>
</comment>